<evidence type="ECO:0000256" key="4">
    <source>
        <dbReference type="ARBA" id="ARBA00022984"/>
    </source>
</evidence>
<dbReference type="Gene3D" id="3.40.630.30">
    <property type="match status" value="1"/>
</dbReference>
<comment type="similarity">
    <text evidence="1">Belongs to the FemABX family.</text>
</comment>
<evidence type="ECO:0000256" key="2">
    <source>
        <dbReference type="ARBA" id="ARBA00022679"/>
    </source>
</evidence>
<keyword evidence="6" id="KW-0961">Cell wall biogenesis/degradation</keyword>
<dbReference type="GO" id="GO:0008360">
    <property type="term" value="P:regulation of cell shape"/>
    <property type="evidence" value="ECO:0007669"/>
    <property type="project" value="UniProtKB-KW"/>
</dbReference>
<dbReference type="InterPro" id="IPR050644">
    <property type="entry name" value="PG_Glycine_Bridge_Synth"/>
</dbReference>
<evidence type="ECO:0000313" key="7">
    <source>
        <dbReference type="EMBL" id="OGG14932.1"/>
    </source>
</evidence>
<gene>
    <name evidence="7" type="ORF">A2875_03145</name>
</gene>
<keyword evidence="2" id="KW-0808">Transferase</keyword>
<accession>A0A1F5ZS42</accession>
<dbReference type="InterPro" id="IPR003447">
    <property type="entry name" value="FEMABX"/>
</dbReference>
<keyword evidence="3" id="KW-0133">Cell shape</keyword>
<keyword evidence="4" id="KW-0573">Peptidoglycan synthesis</keyword>
<proteinExistence type="inferred from homology"/>
<dbReference type="PROSITE" id="PS51191">
    <property type="entry name" value="FEMABX"/>
    <property type="match status" value="1"/>
</dbReference>
<dbReference type="AlphaFoldDB" id="A0A1F5ZS42"/>
<dbReference type="GO" id="GO:0071555">
    <property type="term" value="P:cell wall organization"/>
    <property type="evidence" value="ECO:0007669"/>
    <property type="project" value="UniProtKB-KW"/>
</dbReference>
<evidence type="ECO:0000256" key="6">
    <source>
        <dbReference type="ARBA" id="ARBA00023316"/>
    </source>
</evidence>
<protein>
    <recommendedName>
        <fullName evidence="9">BioF2-like acetyltransferase domain-containing protein</fullName>
    </recommendedName>
</protein>
<sequence>MELQQSSLYISYIEKLGWHTSEIDGSTIIFRYFPIYGALAKLQRPTRLPSPDTLNKLLREKRIRRITVEPDAVVSQTAFDEWRKKIPSVGGNPFLPTKTILVDLTATEDEIFNRFSEAKRRAVRRAEKHGVIVRESANINELIAIKSKSAGLFGSITTYGIIDLWSIFSQKHASILLAQHGGVLLIFWEDTSYYWIAGATHQGKKLFTPTLLVWEALKLSKKRGMKQFDFVGVWDERNPKQFHEWKGFTKFKEGFGGTPRYYPVAG</sequence>
<dbReference type="InterPro" id="IPR016181">
    <property type="entry name" value="Acyl_CoA_acyltransferase"/>
</dbReference>
<evidence type="ECO:0000256" key="1">
    <source>
        <dbReference type="ARBA" id="ARBA00009943"/>
    </source>
</evidence>
<name>A0A1F5ZS42_9BACT</name>
<dbReference type="SUPFAM" id="SSF55729">
    <property type="entry name" value="Acyl-CoA N-acyltransferases (Nat)"/>
    <property type="match status" value="1"/>
</dbReference>
<keyword evidence="5" id="KW-0012">Acyltransferase</keyword>
<organism evidence="7 8">
    <name type="scientific">Candidatus Gottesmanbacteria bacterium RIFCSPHIGHO2_01_FULL_46_14</name>
    <dbReference type="NCBI Taxonomy" id="1798380"/>
    <lineage>
        <taxon>Bacteria</taxon>
        <taxon>Candidatus Gottesmaniibacteriota</taxon>
    </lineage>
</organism>
<dbReference type="PANTHER" id="PTHR36174">
    <property type="entry name" value="LIPID II:GLYCINE GLYCYLTRANSFERASE"/>
    <property type="match status" value="1"/>
</dbReference>
<dbReference type="PANTHER" id="PTHR36174:SF1">
    <property type="entry name" value="LIPID II:GLYCINE GLYCYLTRANSFERASE"/>
    <property type="match status" value="1"/>
</dbReference>
<dbReference type="EMBL" id="MFJJ01000010">
    <property type="protein sequence ID" value="OGG14932.1"/>
    <property type="molecule type" value="Genomic_DNA"/>
</dbReference>
<evidence type="ECO:0000256" key="5">
    <source>
        <dbReference type="ARBA" id="ARBA00023315"/>
    </source>
</evidence>
<dbReference type="Proteomes" id="UP000177416">
    <property type="component" value="Unassembled WGS sequence"/>
</dbReference>
<comment type="caution">
    <text evidence="7">The sequence shown here is derived from an EMBL/GenBank/DDBJ whole genome shotgun (WGS) entry which is preliminary data.</text>
</comment>
<evidence type="ECO:0000313" key="8">
    <source>
        <dbReference type="Proteomes" id="UP000177416"/>
    </source>
</evidence>
<evidence type="ECO:0000256" key="3">
    <source>
        <dbReference type="ARBA" id="ARBA00022960"/>
    </source>
</evidence>
<evidence type="ECO:0008006" key="9">
    <source>
        <dbReference type="Google" id="ProtNLM"/>
    </source>
</evidence>
<dbReference type="GO" id="GO:0009252">
    <property type="term" value="P:peptidoglycan biosynthetic process"/>
    <property type="evidence" value="ECO:0007669"/>
    <property type="project" value="UniProtKB-KW"/>
</dbReference>
<reference evidence="7 8" key="1">
    <citation type="journal article" date="2016" name="Nat. Commun.">
        <title>Thousands of microbial genomes shed light on interconnected biogeochemical processes in an aquifer system.</title>
        <authorList>
            <person name="Anantharaman K."/>
            <person name="Brown C.T."/>
            <person name="Hug L.A."/>
            <person name="Sharon I."/>
            <person name="Castelle C.J."/>
            <person name="Probst A.J."/>
            <person name="Thomas B.C."/>
            <person name="Singh A."/>
            <person name="Wilkins M.J."/>
            <person name="Karaoz U."/>
            <person name="Brodie E.L."/>
            <person name="Williams K.H."/>
            <person name="Hubbard S.S."/>
            <person name="Banfield J.F."/>
        </authorList>
    </citation>
    <scope>NUCLEOTIDE SEQUENCE [LARGE SCALE GENOMIC DNA]</scope>
</reference>
<dbReference type="GO" id="GO:0016755">
    <property type="term" value="F:aminoacyltransferase activity"/>
    <property type="evidence" value="ECO:0007669"/>
    <property type="project" value="InterPro"/>
</dbReference>
<dbReference type="Pfam" id="PF02388">
    <property type="entry name" value="FemAB"/>
    <property type="match status" value="1"/>
</dbReference>